<evidence type="ECO:0000256" key="6">
    <source>
        <dbReference type="ARBA" id="ARBA00023139"/>
    </source>
</evidence>
<keyword evidence="3" id="KW-0309">Germination</keyword>
<evidence type="ECO:0000259" key="9">
    <source>
        <dbReference type="Pfam" id="PF25198"/>
    </source>
</evidence>
<evidence type="ECO:0000256" key="3">
    <source>
        <dbReference type="ARBA" id="ARBA00022544"/>
    </source>
</evidence>
<protein>
    <submittedName>
        <fullName evidence="10">Ger(X)C family spore germination protein</fullName>
    </submittedName>
</protein>
<dbReference type="InterPro" id="IPR046953">
    <property type="entry name" value="Spore_GerAC-like_C"/>
</dbReference>
<keyword evidence="6" id="KW-0564">Palmitate</keyword>
<keyword evidence="5" id="KW-0472">Membrane</keyword>
<comment type="caution">
    <text evidence="10">The sequence shown here is derived from an EMBL/GenBank/DDBJ whole genome shotgun (WGS) entry which is preliminary data.</text>
</comment>
<dbReference type="Pfam" id="PF25198">
    <property type="entry name" value="Spore_GerAC_N"/>
    <property type="match status" value="1"/>
</dbReference>
<feature type="domain" description="Spore germination protein N-terminal" evidence="9">
    <location>
        <begin position="23"/>
        <end position="198"/>
    </location>
</feature>
<comment type="similarity">
    <text evidence="2">Belongs to the GerABKC lipoprotein family.</text>
</comment>
<dbReference type="PANTHER" id="PTHR35789:SF1">
    <property type="entry name" value="SPORE GERMINATION PROTEIN B3"/>
    <property type="match status" value="1"/>
</dbReference>
<reference evidence="11" key="1">
    <citation type="journal article" date="2019" name="Int. J. Syst. Evol. Microbiol.">
        <title>The Global Catalogue of Microorganisms (GCM) 10K type strain sequencing project: providing services to taxonomists for standard genome sequencing and annotation.</title>
        <authorList>
            <consortium name="The Broad Institute Genomics Platform"/>
            <consortium name="The Broad Institute Genome Sequencing Center for Infectious Disease"/>
            <person name="Wu L."/>
            <person name="Ma J."/>
        </authorList>
    </citation>
    <scope>NUCLEOTIDE SEQUENCE [LARGE SCALE GENOMIC DNA]</scope>
    <source>
        <strain evidence="11">KCTC 33676</strain>
    </source>
</reference>
<keyword evidence="7" id="KW-0449">Lipoprotein</keyword>
<evidence type="ECO:0000256" key="4">
    <source>
        <dbReference type="ARBA" id="ARBA00022729"/>
    </source>
</evidence>
<dbReference type="NCBIfam" id="TIGR02887">
    <property type="entry name" value="spore_ger_x_C"/>
    <property type="match status" value="1"/>
</dbReference>
<feature type="domain" description="Spore germination GerAC-like C-terminal" evidence="8">
    <location>
        <begin position="224"/>
        <end position="387"/>
    </location>
</feature>
<proteinExistence type="inferred from homology"/>
<dbReference type="InterPro" id="IPR038501">
    <property type="entry name" value="Spore_GerAC_C_sf"/>
</dbReference>
<accession>A0ABW5R8Q9</accession>
<dbReference type="Proteomes" id="UP001597497">
    <property type="component" value="Unassembled WGS sequence"/>
</dbReference>
<dbReference type="InterPro" id="IPR008844">
    <property type="entry name" value="Spore_GerAC-like"/>
</dbReference>
<evidence type="ECO:0000256" key="2">
    <source>
        <dbReference type="ARBA" id="ARBA00007886"/>
    </source>
</evidence>
<evidence type="ECO:0000313" key="11">
    <source>
        <dbReference type="Proteomes" id="UP001597497"/>
    </source>
</evidence>
<dbReference type="RefSeq" id="WP_379928831.1">
    <property type="nucleotide sequence ID" value="NZ_JBHUMM010000010.1"/>
</dbReference>
<gene>
    <name evidence="10" type="ORF">ACFSUC_07110</name>
</gene>
<dbReference type="PANTHER" id="PTHR35789">
    <property type="entry name" value="SPORE GERMINATION PROTEIN B3"/>
    <property type="match status" value="1"/>
</dbReference>
<dbReference type="InterPro" id="IPR057336">
    <property type="entry name" value="GerAC_N"/>
</dbReference>
<organism evidence="10 11">
    <name type="scientific">Marinicrinis sediminis</name>
    <dbReference type="NCBI Taxonomy" id="1652465"/>
    <lineage>
        <taxon>Bacteria</taxon>
        <taxon>Bacillati</taxon>
        <taxon>Bacillota</taxon>
        <taxon>Bacilli</taxon>
        <taxon>Bacillales</taxon>
        <taxon>Paenibacillaceae</taxon>
    </lineage>
</organism>
<dbReference type="Gene3D" id="3.30.300.210">
    <property type="entry name" value="Nutrient germinant receptor protein C, domain 3"/>
    <property type="match status" value="1"/>
</dbReference>
<keyword evidence="4" id="KW-0732">Signal</keyword>
<evidence type="ECO:0000313" key="10">
    <source>
        <dbReference type="EMBL" id="MFD2671373.1"/>
    </source>
</evidence>
<evidence type="ECO:0000256" key="5">
    <source>
        <dbReference type="ARBA" id="ARBA00023136"/>
    </source>
</evidence>
<comment type="subcellular location">
    <subcellularLocation>
        <location evidence="1">Membrane</location>
        <topology evidence="1">Lipid-anchor</topology>
    </subcellularLocation>
</comment>
<evidence type="ECO:0000256" key="1">
    <source>
        <dbReference type="ARBA" id="ARBA00004635"/>
    </source>
</evidence>
<sequence length="397" mass="44464">MKRSLICLMVTVLLVSALTGCWNRRELNEVAIAMGMSIDAAPHNQYRVAVQVVVPSQVSSKTRTGEMAQVTTYEATHNSVLECIRQMSTVSPRKIYFSHLRILIIGEKLAKQGVAGALELLSRDQEFRNDFYVALGKGHPAENFLKVLTPLVHIPAEKLFDSLDNSSKVWAPTVGVPLSDFLYQIIDKGRQPVLTTLEIKGNGDIDMTSENVKNIDTPTVLEYTGLSIFNKEKLIGYMDQVESKGYNYITGNVRNAVGSVPCEDEGHWVIEVLRAKTNIESMLQHGKPAFSVYIAVEANVAELKCKLDLSDPEVISKMEGMVEEHARKTLLESIRKAKELKADVFGFGQVLHRQHPKVWKPIASEWDQHFTEVDIAVNFDVTLRRTGTVNRSFMSEM</sequence>
<dbReference type="EMBL" id="JBHUMM010000010">
    <property type="protein sequence ID" value="MFD2671373.1"/>
    <property type="molecule type" value="Genomic_DNA"/>
</dbReference>
<dbReference type="Gene3D" id="6.20.190.10">
    <property type="entry name" value="Nutrient germinant receptor protein C, domain 1"/>
    <property type="match status" value="1"/>
</dbReference>
<dbReference type="Pfam" id="PF05504">
    <property type="entry name" value="Spore_GerAC"/>
    <property type="match status" value="1"/>
</dbReference>
<keyword evidence="11" id="KW-1185">Reference proteome</keyword>
<name>A0ABW5R8Q9_9BACL</name>
<evidence type="ECO:0000259" key="8">
    <source>
        <dbReference type="Pfam" id="PF05504"/>
    </source>
</evidence>
<evidence type="ECO:0000256" key="7">
    <source>
        <dbReference type="ARBA" id="ARBA00023288"/>
    </source>
</evidence>
<dbReference type="PROSITE" id="PS51257">
    <property type="entry name" value="PROKAR_LIPOPROTEIN"/>
    <property type="match status" value="1"/>
</dbReference>